<feature type="domain" description="Disulphide bond isomerase DsbC/G N-terminal" evidence="7">
    <location>
        <begin position="16"/>
        <end position="81"/>
    </location>
</feature>
<dbReference type="AlphaFoldDB" id="A0A1W1CED9"/>
<dbReference type="CDD" id="cd03020">
    <property type="entry name" value="DsbA_DsbC_DsbG"/>
    <property type="match status" value="1"/>
</dbReference>
<feature type="domain" description="Thioredoxin-like fold" evidence="8">
    <location>
        <begin position="105"/>
        <end position="228"/>
    </location>
</feature>
<comment type="subcellular location">
    <subcellularLocation>
        <location evidence="1">Periplasm</location>
    </subcellularLocation>
</comment>
<comment type="similarity">
    <text evidence="2">Belongs to the thioredoxin family. DsbC subfamily.</text>
</comment>
<reference evidence="9" key="1">
    <citation type="submission" date="2016-10" db="EMBL/GenBank/DDBJ databases">
        <authorList>
            <person name="de Groot N.N."/>
        </authorList>
    </citation>
    <scope>NUCLEOTIDE SEQUENCE</scope>
</reference>
<dbReference type="SUPFAM" id="SSF54423">
    <property type="entry name" value="DsbC/DsbG N-terminal domain-like"/>
    <property type="match status" value="1"/>
</dbReference>
<evidence type="ECO:0000259" key="7">
    <source>
        <dbReference type="Pfam" id="PF10411"/>
    </source>
</evidence>
<keyword evidence="6" id="KW-0676">Redox-active center</keyword>
<dbReference type="InterPro" id="IPR033954">
    <property type="entry name" value="DiS-bond_Isoase_DsbC/G"/>
</dbReference>
<evidence type="ECO:0000256" key="5">
    <source>
        <dbReference type="ARBA" id="ARBA00023157"/>
    </source>
</evidence>
<dbReference type="Gene3D" id="3.40.30.10">
    <property type="entry name" value="Glutaredoxin"/>
    <property type="match status" value="1"/>
</dbReference>
<dbReference type="EMBL" id="FPHJ01000041">
    <property type="protein sequence ID" value="SFV64091.1"/>
    <property type="molecule type" value="Genomic_DNA"/>
</dbReference>
<evidence type="ECO:0000256" key="3">
    <source>
        <dbReference type="ARBA" id="ARBA00022729"/>
    </source>
</evidence>
<evidence type="ECO:0000256" key="1">
    <source>
        <dbReference type="ARBA" id="ARBA00004418"/>
    </source>
</evidence>
<protein>
    <submittedName>
        <fullName evidence="9">Thiol:disulfide interchange protein DsbC</fullName>
    </submittedName>
</protein>
<sequence>MKFHLLTLMLLLSFSSMANEKIINTLKNFIPTIKKEDIKKTPIKNISQILDGSNILYISNDGQFLIQGQMIDLKNGINLTQKTKKSISKNILKDPSVKEGILFKAKNEKYRINVFTDVDCPYCRKLHSGMKEMNNLGISVNYLAFPRAGINSNSYWKEVSIWCAKDKKQAMNTSKQRKPIKSIKCENHPIKKHFQLVKQLGVNGTPSIFLKNGANISGYLPPKKLLKEIERLSN</sequence>
<keyword evidence="5" id="KW-1015">Disulfide bond</keyword>
<dbReference type="InterPro" id="IPR018950">
    <property type="entry name" value="DiS-bond_isomerase_DsbC/G_N"/>
</dbReference>
<proteinExistence type="inferred from homology"/>
<evidence type="ECO:0000313" key="9">
    <source>
        <dbReference type="EMBL" id="SFV64091.1"/>
    </source>
</evidence>
<dbReference type="Gene3D" id="3.10.450.70">
    <property type="entry name" value="Disulphide bond isomerase, DsbC/G, N-terminal"/>
    <property type="match status" value="1"/>
</dbReference>
<dbReference type="InterPro" id="IPR051470">
    <property type="entry name" value="Thiol:disulfide_interchange"/>
</dbReference>
<keyword evidence="4" id="KW-0574">Periplasm</keyword>
<dbReference type="InterPro" id="IPR036249">
    <property type="entry name" value="Thioredoxin-like_sf"/>
</dbReference>
<dbReference type="Pfam" id="PF10411">
    <property type="entry name" value="DsbC_N"/>
    <property type="match status" value="1"/>
</dbReference>
<dbReference type="GO" id="GO:0042597">
    <property type="term" value="C:periplasmic space"/>
    <property type="evidence" value="ECO:0007669"/>
    <property type="project" value="UniProtKB-SubCell"/>
</dbReference>
<dbReference type="Pfam" id="PF13098">
    <property type="entry name" value="Thioredoxin_2"/>
    <property type="match status" value="1"/>
</dbReference>
<evidence type="ECO:0000256" key="2">
    <source>
        <dbReference type="ARBA" id="ARBA00009813"/>
    </source>
</evidence>
<gene>
    <name evidence="9" type="ORF">MNB_SUP05-5-972</name>
</gene>
<dbReference type="PANTHER" id="PTHR35272:SF3">
    <property type="entry name" value="THIOL:DISULFIDE INTERCHANGE PROTEIN DSBC"/>
    <property type="match status" value="1"/>
</dbReference>
<accession>A0A1W1CED9</accession>
<evidence type="ECO:0000259" key="8">
    <source>
        <dbReference type="Pfam" id="PF13098"/>
    </source>
</evidence>
<dbReference type="InterPro" id="IPR012336">
    <property type="entry name" value="Thioredoxin-like_fold"/>
</dbReference>
<keyword evidence="3" id="KW-0732">Signal</keyword>
<evidence type="ECO:0000256" key="6">
    <source>
        <dbReference type="ARBA" id="ARBA00023284"/>
    </source>
</evidence>
<dbReference type="SUPFAM" id="SSF52833">
    <property type="entry name" value="Thioredoxin-like"/>
    <property type="match status" value="1"/>
</dbReference>
<name>A0A1W1CED9_9ZZZZ</name>
<evidence type="ECO:0000256" key="4">
    <source>
        <dbReference type="ARBA" id="ARBA00022764"/>
    </source>
</evidence>
<dbReference type="PANTHER" id="PTHR35272">
    <property type="entry name" value="THIOL:DISULFIDE INTERCHANGE PROTEIN DSBC-RELATED"/>
    <property type="match status" value="1"/>
</dbReference>
<organism evidence="9">
    <name type="scientific">hydrothermal vent metagenome</name>
    <dbReference type="NCBI Taxonomy" id="652676"/>
    <lineage>
        <taxon>unclassified sequences</taxon>
        <taxon>metagenomes</taxon>
        <taxon>ecological metagenomes</taxon>
    </lineage>
</organism>
<dbReference type="InterPro" id="IPR009094">
    <property type="entry name" value="DiS-bond_isomerase_DsbC/G_N_sf"/>
</dbReference>